<gene>
    <name evidence="3" type="ORF">V5O49_09285</name>
</gene>
<feature type="region of interest" description="Disordered" evidence="1">
    <location>
        <begin position="37"/>
        <end position="68"/>
    </location>
</feature>
<protein>
    <recommendedName>
        <fullName evidence="5">LytR cell envelope-related transcriptional attenuator</fullName>
    </recommendedName>
</protein>
<name>A0ABU7Z762_9MICO</name>
<feature type="signal peptide" evidence="2">
    <location>
        <begin position="1"/>
        <end position="35"/>
    </location>
</feature>
<reference evidence="3" key="1">
    <citation type="journal article" date="2024" name="Antonie Van Leeuwenhoek">
        <title>Isoptericola haloaureus sp. nov., a dimorphic actinobacterium isolated from mangrove sediments of southeast India, implicating biosaline agricultural significance through nitrogen fixation and salt tolerance genes.</title>
        <authorList>
            <person name="Prathaban M."/>
            <person name="Prathiviraj R."/>
            <person name="Ravichandran M."/>
            <person name="Natarajan S.D."/>
            <person name="Sobanaa M."/>
            <person name="Hari Krishna Kumar S."/>
            <person name="Chandrasekar V."/>
            <person name="Selvin J."/>
        </authorList>
    </citation>
    <scope>NUCLEOTIDE SEQUENCE</scope>
    <source>
        <strain evidence="3">MP1014</strain>
    </source>
</reference>
<dbReference type="Proteomes" id="UP001310387">
    <property type="component" value="Unassembled WGS sequence"/>
</dbReference>
<keyword evidence="2" id="KW-0732">Signal</keyword>
<dbReference type="RefSeq" id="WP_332901976.1">
    <property type="nucleotide sequence ID" value="NZ_JBAGLP010000117.1"/>
</dbReference>
<keyword evidence="4" id="KW-1185">Reference proteome</keyword>
<comment type="caution">
    <text evidence="3">The sequence shown here is derived from an EMBL/GenBank/DDBJ whole genome shotgun (WGS) entry which is preliminary data.</text>
</comment>
<evidence type="ECO:0000313" key="3">
    <source>
        <dbReference type="EMBL" id="MEG3615311.1"/>
    </source>
</evidence>
<feature type="compositionally biased region" description="Low complexity" evidence="1">
    <location>
        <begin position="41"/>
        <end position="64"/>
    </location>
</feature>
<evidence type="ECO:0000256" key="2">
    <source>
        <dbReference type="SAM" id="SignalP"/>
    </source>
</evidence>
<accession>A0ABU7Z762</accession>
<proteinExistence type="predicted"/>
<evidence type="ECO:0000256" key="1">
    <source>
        <dbReference type="SAM" id="MobiDB-lite"/>
    </source>
</evidence>
<evidence type="ECO:0008006" key="5">
    <source>
        <dbReference type="Google" id="ProtNLM"/>
    </source>
</evidence>
<sequence length="193" mass="19696">MPTTSRQRTARSVGRRVSAALMAAALAALTGGCDAFGSDGPSPATAASQAPTPTPADTPTALPSFDPSSAVGDYARGFPTALLGAPQQATVLASSALPAENGLVEVSLNLATTQPPRKIVKRYARRLDEAGFAEADEVEASGLAARSVFTRTRQGEDAVETVLIGVLDDGERRLVSLSGTVAADPEDDTAAED</sequence>
<dbReference type="EMBL" id="JBAGLP010000117">
    <property type="protein sequence ID" value="MEG3615311.1"/>
    <property type="molecule type" value="Genomic_DNA"/>
</dbReference>
<evidence type="ECO:0000313" key="4">
    <source>
        <dbReference type="Proteomes" id="UP001310387"/>
    </source>
</evidence>
<feature type="chain" id="PRO_5045884359" description="LytR cell envelope-related transcriptional attenuator" evidence="2">
    <location>
        <begin position="36"/>
        <end position="193"/>
    </location>
</feature>
<organism evidence="3 4">
    <name type="scientific">Isoptericola haloaureus</name>
    <dbReference type="NCBI Taxonomy" id="1542902"/>
    <lineage>
        <taxon>Bacteria</taxon>
        <taxon>Bacillati</taxon>
        <taxon>Actinomycetota</taxon>
        <taxon>Actinomycetes</taxon>
        <taxon>Micrococcales</taxon>
        <taxon>Promicromonosporaceae</taxon>
        <taxon>Isoptericola</taxon>
    </lineage>
</organism>
<dbReference type="PROSITE" id="PS51257">
    <property type="entry name" value="PROKAR_LIPOPROTEIN"/>
    <property type="match status" value="1"/>
</dbReference>
<reference evidence="3" key="2">
    <citation type="submission" date="2024-02" db="EMBL/GenBank/DDBJ databases">
        <authorList>
            <person name="Prathaban M."/>
            <person name="Mythili R."/>
            <person name="Sharmila Devi N."/>
            <person name="Sobanaa M."/>
            <person name="Prathiviraj R."/>
            <person name="Selvin J."/>
        </authorList>
    </citation>
    <scope>NUCLEOTIDE SEQUENCE</scope>
    <source>
        <strain evidence="3">MP1014</strain>
    </source>
</reference>